<organism evidence="4 5">
    <name type="scientific">Methanothermobacter tenebrarum</name>
    <dbReference type="NCBI Taxonomy" id="680118"/>
    <lineage>
        <taxon>Archaea</taxon>
        <taxon>Methanobacteriati</taxon>
        <taxon>Methanobacteriota</taxon>
        <taxon>Methanomada group</taxon>
        <taxon>Methanobacteria</taxon>
        <taxon>Methanobacteriales</taxon>
        <taxon>Methanobacteriaceae</taxon>
        <taxon>Methanothermobacter</taxon>
    </lineage>
</organism>
<dbReference type="EMBL" id="AP025698">
    <property type="protein sequence ID" value="BDH80051.1"/>
    <property type="molecule type" value="Genomic_DNA"/>
</dbReference>
<dbReference type="InterPro" id="IPR043130">
    <property type="entry name" value="CDP-OH_PTrfase_TM_dom"/>
</dbReference>
<keyword evidence="2" id="KW-0460">Magnesium</keyword>
<feature type="transmembrane region" description="Helical" evidence="2">
    <location>
        <begin position="143"/>
        <end position="176"/>
    </location>
</feature>
<evidence type="ECO:0000256" key="3">
    <source>
        <dbReference type="RuleBase" id="RU003750"/>
    </source>
</evidence>
<gene>
    <name evidence="4" type="ORF">MTTB_14300</name>
</gene>
<feature type="binding site" evidence="2">
    <location>
        <position position="86"/>
    </location>
    <ligand>
        <name>Mg(2+)</name>
        <dbReference type="ChEBI" id="CHEBI:18420"/>
        <label>2</label>
    </ligand>
</feature>
<keyword evidence="2" id="KW-0479">Metal-binding</keyword>
<evidence type="ECO:0000256" key="2">
    <source>
        <dbReference type="HAMAP-Rule" id="MF_02242"/>
    </source>
</evidence>
<dbReference type="EC" id="2.7.8.39" evidence="2"/>
<dbReference type="InterPro" id="IPR000462">
    <property type="entry name" value="CDP-OH_P_trans"/>
</dbReference>
<evidence type="ECO:0000313" key="5">
    <source>
        <dbReference type="Proteomes" id="UP000831817"/>
    </source>
</evidence>
<feature type="binding site" evidence="2">
    <location>
        <position position="61"/>
    </location>
    <ligand>
        <name>Mg(2+)</name>
        <dbReference type="ChEBI" id="CHEBI:18420"/>
        <label>1</label>
    </ligand>
</feature>
<evidence type="ECO:0000313" key="4">
    <source>
        <dbReference type="EMBL" id="BDH80051.1"/>
    </source>
</evidence>
<comment type="subcellular location">
    <subcellularLocation>
        <location evidence="2">Cell membrane</location>
        <topology evidence="2">Multi-pass membrane protein</topology>
    </subcellularLocation>
</comment>
<sequence length="190" mass="20492">MLNNLRPYLGRITDPIASRIKVNPNYVTLAGFIIALVAAYTFAVKNLFLGGLLIALSGFMDIIDGAIARGNSKATKFGGFLDSTLDRFSDAFILVGITYGGFIGWLTGMLALHASLSVSYVRARAEGEGVPCSVGVAERAERLLILMLGAFLGSVLGGFIMEIAVILVIVLGYFTVVQRIYYSWKMMFCG</sequence>
<feature type="active site" description="Proton acceptor" evidence="2">
    <location>
        <position position="86"/>
    </location>
</feature>
<keyword evidence="2" id="KW-0443">Lipid metabolism</keyword>
<feature type="binding site" evidence="2">
    <location>
        <position position="82"/>
    </location>
    <ligand>
        <name>Mg(2+)</name>
        <dbReference type="ChEBI" id="CHEBI:18420"/>
        <label>2</label>
    </ligand>
</feature>
<dbReference type="HAMAP" id="MF_02242">
    <property type="entry name" value="AIP_synthase"/>
    <property type="match status" value="1"/>
</dbReference>
<keyword evidence="2" id="KW-0444">Lipid biosynthesis</keyword>
<comment type="function">
    <text evidence="2">Catalyzes the formation of archaetidylinositol phosphate (AIP) from CDP-archaeol (CDP-ArOH or CDP-2,3-bis-(O-phytanyl)-sn-glycerol) and 1L-myo-inositol 1-phosphate (IP or 1D-myo-inositol 3-phosphate). AIP is a precursor of archaetidyl-myo-inositol (AI), an ether-type inositol phospholipid ubiquitously distributed in archaea membranes and essential for glycolipid biosynthesis in archaea.</text>
</comment>
<keyword evidence="5" id="KW-1185">Reference proteome</keyword>
<keyword evidence="2" id="KW-1208">Phospholipid metabolism</keyword>
<keyword evidence="2" id="KW-0464">Manganese</keyword>
<reference evidence="4 5" key="1">
    <citation type="submission" date="2022-04" db="EMBL/GenBank/DDBJ databases">
        <title>Complete genome of Methanothermobacter tenebrarum strain RMAS.</title>
        <authorList>
            <person name="Nakamura K."/>
            <person name="Oshima K."/>
            <person name="Hattori M."/>
            <person name="Kamagata Y."/>
            <person name="Takamizawa K."/>
        </authorList>
    </citation>
    <scope>NUCLEOTIDE SEQUENCE [LARGE SCALE GENOMIC DNA]</scope>
    <source>
        <strain evidence="4 5">RMAS</strain>
    </source>
</reference>
<keyword evidence="2" id="KW-1133">Transmembrane helix</keyword>
<name>A0ABM7YFE1_9EURY</name>
<keyword evidence="2" id="KW-0812">Transmembrane</keyword>
<dbReference type="Gene3D" id="1.20.120.1760">
    <property type="match status" value="1"/>
</dbReference>
<dbReference type="InterPro" id="IPR044270">
    <property type="entry name" value="AIP_synthase"/>
</dbReference>
<comment type="catalytic activity">
    <reaction evidence="2">
        <text>CDP-2,3-bis-O-(phytanyl)-sn-glycerol + 1D-myo-inositol 3-phosphate = saturated 1-archaetidyl-1D-myo-inositol 3-phosphate + CMP + H(+)</text>
        <dbReference type="Rhea" id="RHEA:36823"/>
        <dbReference type="ChEBI" id="CHEBI:15378"/>
        <dbReference type="ChEBI" id="CHEBI:58401"/>
        <dbReference type="ChEBI" id="CHEBI:60377"/>
        <dbReference type="ChEBI" id="CHEBI:74004"/>
        <dbReference type="ChEBI" id="CHEBI:74006"/>
        <dbReference type="EC" id="2.7.8.39"/>
    </reaction>
</comment>
<feature type="transmembrane region" description="Helical" evidence="2">
    <location>
        <begin position="91"/>
        <end position="112"/>
    </location>
</feature>
<dbReference type="InterPro" id="IPR054868">
    <property type="entry name" value="archin_ph_syn"/>
</dbReference>
<dbReference type="Pfam" id="PF01066">
    <property type="entry name" value="CDP-OH_P_transf"/>
    <property type="match status" value="1"/>
</dbReference>
<dbReference type="PROSITE" id="PS00379">
    <property type="entry name" value="CDP_ALCOHOL_P_TRANSF"/>
    <property type="match status" value="1"/>
</dbReference>
<evidence type="ECO:0000256" key="1">
    <source>
        <dbReference type="ARBA" id="ARBA00022679"/>
    </source>
</evidence>
<feature type="transmembrane region" description="Helical" evidence="2">
    <location>
        <begin position="26"/>
        <end position="43"/>
    </location>
</feature>
<protein>
    <recommendedName>
        <fullName evidence="2">Archaetidylinositol phosphate synthase</fullName>
        <shortName evidence="2">AIP synthase</shortName>
        <ecNumber evidence="2">2.7.8.39</ecNumber>
    </recommendedName>
</protein>
<proteinExistence type="inferred from homology"/>
<feature type="binding site" evidence="2">
    <location>
        <position position="82"/>
    </location>
    <ligand>
        <name>Mg(2+)</name>
        <dbReference type="ChEBI" id="CHEBI:18420"/>
        <label>1</label>
    </ligand>
</feature>
<dbReference type="GeneID" id="71965961"/>
<keyword evidence="2" id="KW-1003">Cell membrane</keyword>
<feature type="binding site" evidence="2">
    <location>
        <position position="64"/>
    </location>
    <ligand>
        <name>Mg(2+)</name>
        <dbReference type="ChEBI" id="CHEBI:18420"/>
        <label>1</label>
    </ligand>
</feature>
<dbReference type="RefSeq" id="WP_248564355.1">
    <property type="nucleotide sequence ID" value="NZ_AP025698.1"/>
</dbReference>
<comment type="cofactor">
    <cofactor evidence="2">
        <name>Mn(2+)</name>
        <dbReference type="ChEBI" id="CHEBI:29035"/>
    </cofactor>
    <cofactor evidence="2">
        <name>Mg(2+)</name>
        <dbReference type="ChEBI" id="CHEBI:18420"/>
    </cofactor>
    <text evidence="2">Binds 2 Mg(2+) or Mn(2+) ions per subunit.</text>
</comment>
<dbReference type="InterPro" id="IPR048254">
    <property type="entry name" value="CDP_ALCOHOL_P_TRANSF_CS"/>
</dbReference>
<comment type="similarity">
    <text evidence="2 3">Belongs to the CDP-alcohol phosphatidyltransferase class-I family.</text>
</comment>
<feature type="transmembrane region" description="Helical" evidence="2">
    <location>
        <begin position="49"/>
        <end position="70"/>
    </location>
</feature>
<feature type="binding site" evidence="2">
    <location>
        <position position="61"/>
    </location>
    <ligand>
        <name>Mg(2+)</name>
        <dbReference type="ChEBI" id="CHEBI:18420"/>
        <label>2</label>
    </ligand>
</feature>
<accession>A0ABM7YFE1</accession>
<keyword evidence="2" id="KW-0472">Membrane</keyword>
<comment type="pathway">
    <text evidence="2">Lipid metabolism; phospholipid metabolism.</text>
</comment>
<keyword evidence="1 2" id="KW-0808">Transferase</keyword>
<dbReference type="NCBIfam" id="NF040950">
    <property type="entry name" value="archin_ph_syn"/>
    <property type="match status" value="1"/>
</dbReference>
<dbReference type="Proteomes" id="UP000831817">
    <property type="component" value="Chromosome"/>
</dbReference>